<dbReference type="RefSeq" id="WP_092378755.1">
    <property type="nucleotide sequence ID" value="NZ_FORX01000023.1"/>
</dbReference>
<keyword evidence="3" id="KW-1185">Reference proteome</keyword>
<feature type="signal peptide" evidence="1">
    <location>
        <begin position="1"/>
        <end position="20"/>
    </location>
</feature>
<sequence>MKKFFLTGALVLALACPGFAKTYNVSVSQFVEHPSLDAVLKGFQDSLKAQGVDANYSVHNAQANMATANQIAAQIAGEKPDLVLAIATPSAQACALATKKSPILAGSPLLFTAITDPVGAGLVDDLEKPGKNITGVSDMLPVNQHMVMLRRFYPNLKTLGVIYNAGEANSKTTVAMVKAEGAKAGFEVVEATVAKTSDVYQAAKALVGKVDAVYLPTDNTVISSLESVIKVCEQEKMPLFSADVDSVKRGTVAALAFDYYQHGYQTGLMAKRILVDGSFPSETPVETQQELILHLNLGAAKKIGVAVPKEVKETADKIYE</sequence>
<dbReference type="Proteomes" id="UP000198635">
    <property type="component" value="Unassembled WGS sequence"/>
</dbReference>
<dbReference type="EMBL" id="FORX01000023">
    <property type="protein sequence ID" value="SFK40954.1"/>
    <property type="molecule type" value="Genomic_DNA"/>
</dbReference>
<name>A0A1I3ZA41_9BACT</name>
<evidence type="ECO:0000313" key="2">
    <source>
        <dbReference type="EMBL" id="SFK40954.1"/>
    </source>
</evidence>
<protein>
    <submittedName>
        <fullName evidence="2">Putative ABC transport system substrate-binding protein</fullName>
    </submittedName>
</protein>
<reference evidence="3" key="1">
    <citation type="submission" date="2016-10" db="EMBL/GenBank/DDBJ databases">
        <authorList>
            <person name="Varghese N."/>
            <person name="Submissions S."/>
        </authorList>
    </citation>
    <scope>NUCLEOTIDE SEQUENCE [LARGE SCALE GENOMIC DNA]</scope>
    <source>
        <strain evidence="3">DSM 5918</strain>
    </source>
</reference>
<dbReference type="SUPFAM" id="SSF53822">
    <property type="entry name" value="Periplasmic binding protein-like I"/>
    <property type="match status" value="1"/>
</dbReference>
<dbReference type="InterPro" id="IPR028082">
    <property type="entry name" value="Peripla_BP_I"/>
</dbReference>
<dbReference type="OrthoDB" id="9776955at2"/>
<dbReference type="InterPro" id="IPR007487">
    <property type="entry name" value="ABC_transpt-TYRBP-like"/>
</dbReference>
<keyword evidence="1" id="KW-0732">Signal</keyword>
<organism evidence="2 3">
    <name type="scientific">Desulfomicrobium apsheronum</name>
    <dbReference type="NCBI Taxonomy" id="52560"/>
    <lineage>
        <taxon>Bacteria</taxon>
        <taxon>Pseudomonadati</taxon>
        <taxon>Thermodesulfobacteriota</taxon>
        <taxon>Desulfovibrionia</taxon>
        <taxon>Desulfovibrionales</taxon>
        <taxon>Desulfomicrobiaceae</taxon>
        <taxon>Desulfomicrobium</taxon>
    </lineage>
</organism>
<evidence type="ECO:0000256" key="1">
    <source>
        <dbReference type="SAM" id="SignalP"/>
    </source>
</evidence>
<proteinExistence type="predicted"/>
<dbReference type="Pfam" id="PF04392">
    <property type="entry name" value="ABC_sub_bind"/>
    <property type="match status" value="1"/>
</dbReference>
<dbReference type="PANTHER" id="PTHR35271:SF1">
    <property type="entry name" value="ABC TRANSPORTER, SUBSTRATE-BINDING LIPOPROTEIN"/>
    <property type="match status" value="1"/>
</dbReference>
<dbReference type="PANTHER" id="PTHR35271">
    <property type="entry name" value="ABC TRANSPORTER, SUBSTRATE-BINDING LIPOPROTEIN-RELATED"/>
    <property type="match status" value="1"/>
</dbReference>
<accession>A0A1I3ZA41</accession>
<evidence type="ECO:0000313" key="3">
    <source>
        <dbReference type="Proteomes" id="UP000198635"/>
    </source>
</evidence>
<feature type="chain" id="PRO_5011630166" evidence="1">
    <location>
        <begin position="21"/>
        <end position="320"/>
    </location>
</feature>
<gene>
    <name evidence="2" type="ORF">SAMN04488082_12312</name>
</gene>
<dbReference type="Gene3D" id="3.40.50.2300">
    <property type="match status" value="2"/>
</dbReference>
<dbReference type="AlphaFoldDB" id="A0A1I3ZA41"/>
<dbReference type="CDD" id="cd06325">
    <property type="entry name" value="PBP1_ABC_unchar_transporter"/>
    <property type="match status" value="1"/>
</dbReference>
<dbReference type="PROSITE" id="PS51257">
    <property type="entry name" value="PROKAR_LIPOPROTEIN"/>
    <property type="match status" value="1"/>
</dbReference>
<dbReference type="STRING" id="52560.SAMN04488082_12312"/>